<feature type="region of interest" description="Disordered" evidence="1">
    <location>
        <begin position="1"/>
        <end position="251"/>
    </location>
</feature>
<dbReference type="EMBL" id="CDMY01000688">
    <property type="protein sequence ID" value="CEM30103.1"/>
    <property type="molecule type" value="Genomic_DNA"/>
</dbReference>
<feature type="compositionally biased region" description="Basic and acidic residues" evidence="1">
    <location>
        <begin position="217"/>
        <end position="231"/>
    </location>
</feature>
<evidence type="ECO:0000256" key="1">
    <source>
        <dbReference type="SAM" id="MobiDB-lite"/>
    </source>
</evidence>
<name>A0A0G4GJL1_VITBC</name>
<feature type="region of interest" description="Disordered" evidence="1">
    <location>
        <begin position="720"/>
        <end position="805"/>
    </location>
</feature>
<dbReference type="AlphaFoldDB" id="A0A0G4GJL1"/>
<protein>
    <submittedName>
        <fullName evidence="2">Uncharacterized protein</fullName>
    </submittedName>
</protein>
<gene>
    <name evidence="2" type="ORF">Vbra_17998</name>
</gene>
<dbReference type="Proteomes" id="UP000041254">
    <property type="component" value="Unassembled WGS sequence"/>
</dbReference>
<reference evidence="2 3" key="1">
    <citation type="submission" date="2014-11" db="EMBL/GenBank/DDBJ databases">
        <authorList>
            <person name="Zhu J."/>
            <person name="Qi W."/>
            <person name="Song R."/>
        </authorList>
    </citation>
    <scope>NUCLEOTIDE SEQUENCE [LARGE SCALE GENOMIC DNA]</scope>
</reference>
<dbReference type="InParanoid" id="A0A0G4GJL1"/>
<feature type="region of interest" description="Disordered" evidence="1">
    <location>
        <begin position="570"/>
        <end position="659"/>
    </location>
</feature>
<evidence type="ECO:0000313" key="2">
    <source>
        <dbReference type="EMBL" id="CEM30103.1"/>
    </source>
</evidence>
<proteinExistence type="predicted"/>
<feature type="compositionally biased region" description="Basic and acidic residues" evidence="1">
    <location>
        <begin position="722"/>
        <end position="742"/>
    </location>
</feature>
<accession>A0A0G4GJL1</accession>
<feature type="compositionally biased region" description="Pro residues" evidence="1">
    <location>
        <begin position="59"/>
        <end position="71"/>
    </location>
</feature>
<feature type="compositionally biased region" description="Low complexity" evidence="1">
    <location>
        <begin position="207"/>
        <end position="216"/>
    </location>
</feature>
<evidence type="ECO:0000313" key="3">
    <source>
        <dbReference type="Proteomes" id="UP000041254"/>
    </source>
</evidence>
<organism evidence="2 3">
    <name type="scientific">Vitrella brassicaformis (strain CCMP3155)</name>
    <dbReference type="NCBI Taxonomy" id="1169540"/>
    <lineage>
        <taxon>Eukaryota</taxon>
        <taxon>Sar</taxon>
        <taxon>Alveolata</taxon>
        <taxon>Colpodellida</taxon>
        <taxon>Vitrellaceae</taxon>
        <taxon>Vitrella</taxon>
    </lineage>
</organism>
<feature type="compositionally biased region" description="Basic and acidic residues" evidence="1">
    <location>
        <begin position="133"/>
        <end position="148"/>
    </location>
</feature>
<feature type="compositionally biased region" description="Basic residues" evidence="1">
    <location>
        <begin position="746"/>
        <end position="760"/>
    </location>
</feature>
<feature type="compositionally biased region" description="Low complexity" evidence="1">
    <location>
        <begin position="175"/>
        <end position="188"/>
    </location>
</feature>
<dbReference type="VEuPathDB" id="CryptoDB:Vbra_17998"/>
<feature type="compositionally biased region" description="Basic and acidic residues" evidence="1">
    <location>
        <begin position="585"/>
        <end position="600"/>
    </location>
</feature>
<sequence>MHPSGWRLSRRPQGTPRALRACGRKVGGHPRCGGSSGLPAGKTAPTSQEPTDEASLAPPSRPPTEPTSPAPKPDEEVANLRDAAVQRQPEGARMQYGTAPRLWAGDADTAQEDTRQEEEATPEPAAPPAGLSARRDSIDIAPRPKPEDTGEQEETTPKPAVPETAHQRGIGQGGREALAQAAQGGQQRRAAHHGAVTERSQQPAAGQRCRPQQHQHPQQEHPQKQHQRQEEQGPQPASPTDGVMADEPPTPTAAVTETATKAAATGNKKKMASVPTFYIQTRFYLIPRENVKGLSRDHPNTLAAVIEEFVSLGYGATIAIVNCGMLASRGQWRERPHRTRERTDIIRGYLTRQSSEADSLQKFLRVMRHLVGQSSEFDQLMSRVEEALEVSLPALAPEMAAASGSKQVQSLDQPLRTVINTDLKLEGTDWKIPPVIKWDSQDDLIGARSLSQFKDVNVQQMGRYPKHDTLRATSRQPETYWSSSNTSSVQRCVLRPFTIGQPRPWLPTFYIHSPILQSIARRLIHRNRFYKNMATKGRYQLDRMGGLVDECKVWAVWNILQEKKGHENQEWPLNKTARRERAKAKREQLEKEQQEQEAAKHGAHSRGAEPLSCPAEVRTHTYSACHRGGPRPTAGPPGRLQPLIPPKAGFHGWPEKSGTAPAAMKWVPIRAWKAAERTQRAKETRQRQQMHRCLHFISRRDFISYDEAAVCRYPQASAGRVVPKDEPTLTERRQATYDHDSGLTKNARKKRRKKIRKQQAKAKQGKEQPRLATIHEQGKEDGEAGGSSTVTYPKPEQAVPSPKAAALRERLQATYKQDSGLTKNARKKRCQKIRKQMAKADSLIVMPDPAVPPAKAATLAERLQATYEKDSGISKNARKQRRKKIRRQQAKADSLIVMLGEFLLWAEFMHTRRQSV</sequence>
<keyword evidence="3" id="KW-1185">Reference proteome</keyword>